<accession>A0AB38F8T1</accession>
<dbReference type="InterPro" id="IPR025734">
    <property type="entry name" value="EspG"/>
</dbReference>
<evidence type="ECO:0000256" key="3">
    <source>
        <dbReference type="ARBA" id="ARBA00022490"/>
    </source>
</evidence>
<protein>
    <recommendedName>
        <fullName evidence="7">ESAT-6 protein secretion system EspG family protein</fullName>
    </recommendedName>
</protein>
<evidence type="ECO:0000313" key="5">
    <source>
        <dbReference type="EMBL" id="SPZ35970.1"/>
    </source>
</evidence>
<comment type="caution">
    <text evidence="5">The sequence shown here is derived from an EMBL/GenBank/DDBJ whole genome shotgun (WGS) entry which is preliminary data.</text>
</comment>
<evidence type="ECO:0000256" key="1">
    <source>
        <dbReference type="ARBA" id="ARBA00004496"/>
    </source>
</evidence>
<gene>
    <name evidence="5" type="ORF">NCTC13229_01111</name>
</gene>
<keyword evidence="4" id="KW-0143">Chaperone</keyword>
<name>A0AB38F8T1_RHOWR</name>
<organism evidence="5 6">
    <name type="scientific">Rhodococcus wratislaviensis</name>
    <name type="common">Tsukamurella wratislaviensis</name>
    <dbReference type="NCBI Taxonomy" id="44752"/>
    <lineage>
        <taxon>Bacteria</taxon>
        <taxon>Bacillati</taxon>
        <taxon>Actinomycetota</taxon>
        <taxon>Actinomycetes</taxon>
        <taxon>Mycobacteriales</taxon>
        <taxon>Nocardiaceae</taxon>
        <taxon>Rhodococcus</taxon>
    </lineage>
</organism>
<comment type="subcellular location">
    <subcellularLocation>
        <location evidence="1">Cytoplasm</location>
    </subcellularLocation>
</comment>
<proteinExistence type="inferred from homology"/>
<evidence type="ECO:0000256" key="4">
    <source>
        <dbReference type="ARBA" id="ARBA00023186"/>
    </source>
</evidence>
<comment type="similarity">
    <text evidence="2">Belongs to the EspG family.</text>
</comment>
<evidence type="ECO:0008006" key="7">
    <source>
        <dbReference type="Google" id="ProtNLM"/>
    </source>
</evidence>
<dbReference type="Pfam" id="PF14011">
    <property type="entry name" value="ESX-1_EspG"/>
    <property type="match status" value="1"/>
</dbReference>
<evidence type="ECO:0000256" key="2">
    <source>
        <dbReference type="ARBA" id="ARBA00006411"/>
    </source>
</evidence>
<dbReference type="AlphaFoldDB" id="A0AB38F8T1"/>
<sequence length="226" mass="23801">MAHWVLNGPQFSALWARTGQDRIPYPFEVTSTLATADEFEAEQNRIRADFSGPEHDPLASALLVLAEPDLRIEISGSAGADDGSAPIRMTGALARGHGVAAVQHPGADVVIRNCEPYDVGRQLIAQLPDADAGTAAGVVVPPTPAGSARAARILDRPSTSQGVVTVIRGPRHSPRPVGGLAWRDIEDDGRYLVWGDSSVAVEPGTSWDLLDAVTRLTGRIAAGHPV</sequence>
<dbReference type="EMBL" id="UAUI01000001">
    <property type="protein sequence ID" value="SPZ35970.1"/>
    <property type="molecule type" value="Genomic_DNA"/>
</dbReference>
<reference evidence="5 6" key="1">
    <citation type="submission" date="2018-06" db="EMBL/GenBank/DDBJ databases">
        <authorList>
            <consortium name="Pathogen Informatics"/>
            <person name="Doyle S."/>
        </authorList>
    </citation>
    <scope>NUCLEOTIDE SEQUENCE [LARGE SCALE GENOMIC DNA]</scope>
    <source>
        <strain evidence="5 6">NCTC13229</strain>
    </source>
</reference>
<dbReference type="Proteomes" id="UP000251211">
    <property type="component" value="Unassembled WGS sequence"/>
</dbReference>
<evidence type="ECO:0000313" key="6">
    <source>
        <dbReference type="Proteomes" id="UP000251211"/>
    </source>
</evidence>
<keyword evidence="3" id="KW-0963">Cytoplasm</keyword>